<reference evidence="2 3" key="1">
    <citation type="submission" date="2014-11" db="EMBL/GenBank/DDBJ databases">
        <title>A Rickettsiales Symbiont of Amoebae With Ancient Features.</title>
        <authorList>
            <person name="Schulz F."/>
            <person name="Martijn J."/>
            <person name="Wascher F."/>
            <person name="Kostanjsek R."/>
            <person name="Ettema T.J."/>
            <person name="Horn M."/>
        </authorList>
    </citation>
    <scope>NUCLEOTIDE SEQUENCE [LARGE SCALE GENOMIC DNA]</scope>
    <source>
        <strain evidence="2 3">UWC36</strain>
    </source>
</reference>
<accession>A0A0C1MV74</accession>
<dbReference type="InterPro" id="IPR002145">
    <property type="entry name" value="CopG"/>
</dbReference>
<proteinExistence type="predicted"/>
<dbReference type="Pfam" id="PF01402">
    <property type="entry name" value="RHH_1"/>
    <property type="match status" value="1"/>
</dbReference>
<sequence length="57" mass="6729">MSKEQKKIRVTISVPPMLMEELDKIINDEVLTKSQFILMALKEKIDTEKAKKELRIR</sequence>
<name>A0A0C1MV74_9RICK</name>
<feature type="domain" description="Ribbon-helix-helix protein CopG" evidence="1">
    <location>
        <begin position="9"/>
        <end position="48"/>
    </location>
</feature>
<dbReference type="RefSeq" id="WP_084212741.1">
    <property type="nucleotide sequence ID" value="NZ_JSWE01000048.1"/>
</dbReference>
<comment type="caution">
    <text evidence="2">The sequence shown here is derived from an EMBL/GenBank/DDBJ whole genome shotgun (WGS) entry which is preliminary data.</text>
</comment>
<keyword evidence="3" id="KW-1185">Reference proteome</keyword>
<gene>
    <name evidence="2" type="ORF">NF27_BW00040</name>
</gene>
<dbReference type="AlphaFoldDB" id="A0A0C1MV74"/>
<evidence type="ECO:0000313" key="2">
    <source>
        <dbReference type="EMBL" id="KIE06057.1"/>
    </source>
</evidence>
<dbReference type="EMBL" id="JSWE01000048">
    <property type="protein sequence ID" value="KIE06057.1"/>
    <property type="molecule type" value="Genomic_DNA"/>
</dbReference>
<dbReference type="Proteomes" id="UP000031258">
    <property type="component" value="Unassembled WGS sequence"/>
</dbReference>
<organism evidence="2 3">
    <name type="scientific">Candidatus Jidaibacter acanthamoebae</name>
    <dbReference type="NCBI Taxonomy" id="86105"/>
    <lineage>
        <taxon>Bacteria</taxon>
        <taxon>Pseudomonadati</taxon>
        <taxon>Pseudomonadota</taxon>
        <taxon>Alphaproteobacteria</taxon>
        <taxon>Rickettsiales</taxon>
        <taxon>Candidatus Midichloriaceae</taxon>
        <taxon>Candidatus Jidaibacter</taxon>
    </lineage>
</organism>
<dbReference type="GO" id="GO:0006355">
    <property type="term" value="P:regulation of DNA-templated transcription"/>
    <property type="evidence" value="ECO:0007669"/>
    <property type="project" value="InterPro"/>
</dbReference>
<evidence type="ECO:0000313" key="3">
    <source>
        <dbReference type="Proteomes" id="UP000031258"/>
    </source>
</evidence>
<evidence type="ECO:0000259" key="1">
    <source>
        <dbReference type="Pfam" id="PF01402"/>
    </source>
</evidence>
<protein>
    <recommendedName>
        <fullName evidence="1">Ribbon-helix-helix protein CopG domain-containing protein</fullName>
    </recommendedName>
</protein>
<dbReference type="Gene3D" id="1.10.1220.10">
    <property type="entry name" value="Met repressor-like"/>
    <property type="match status" value="1"/>
</dbReference>
<dbReference type="InterPro" id="IPR013321">
    <property type="entry name" value="Arc_rbn_hlx_hlx"/>
</dbReference>